<keyword evidence="6 10" id="KW-0342">GTP-binding</keyword>
<feature type="binding site" evidence="10">
    <location>
        <begin position="385"/>
        <end position="388"/>
    </location>
    <ligand>
        <name>GMP</name>
        <dbReference type="ChEBI" id="CHEBI:58115"/>
    </ligand>
</feature>
<evidence type="ECO:0000313" key="12">
    <source>
        <dbReference type="EMBL" id="MEN7548209.1"/>
    </source>
</evidence>
<evidence type="ECO:0000256" key="8">
    <source>
        <dbReference type="ARBA" id="ARBA00047746"/>
    </source>
</evidence>
<evidence type="ECO:0000256" key="11">
    <source>
        <dbReference type="PIRSR" id="PIRSR601233-3"/>
    </source>
</evidence>
<dbReference type="RefSeq" id="WP_346820990.1">
    <property type="nucleotide sequence ID" value="NZ_JBDKWZ010000005.1"/>
</dbReference>
<comment type="cofactor">
    <cofactor evidence="11">
        <name>Mn(2+)</name>
        <dbReference type="ChEBI" id="CHEBI:29035"/>
    </cofactor>
    <text evidence="11">Binds 2 manganese ions per subunit.</text>
</comment>
<comment type="caution">
    <text evidence="12">The sequence shown here is derived from an EMBL/GenBank/DDBJ whole genome shotgun (WGS) entry which is preliminary data.</text>
</comment>
<dbReference type="AlphaFoldDB" id="A0AAW9S749"/>
<evidence type="ECO:0000313" key="13">
    <source>
        <dbReference type="Proteomes" id="UP001403385"/>
    </source>
</evidence>
<feature type="binding site" evidence="11">
    <location>
        <position position="270"/>
    </location>
    <ligand>
        <name>Mn(2+)</name>
        <dbReference type="ChEBI" id="CHEBI:29035"/>
        <label>2</label>
    </ligand>
</feature>
<evidence type="ECO:0000256" key="5">
    <source>
        <dbReference type="ARBA" id="ARBA00022800"/>
    </source>
</evidence>
<protein>
    <recommendedName>
        <fullName evidence="1">3'-phosphate/5'-hydroxy nucleic acid ligase</fullName>
        <ecNumber evidence="1">6.5.1.8</ecNumber>
    </recommendedName>
</protein>
<keyword evidence="2" id="KW-0436">Ligase</keyword>
<feature type="binding site" evidence="10">
    <location>
        <begin position="240"/>
        <end position="244"/>
    </location>
    <ligand>
        <name>GMP</name>
        <dbReference type="ChEBI" id="CHEBI:58115"/>
    </ligand>
</feature>
<keyword evidence="3 11" id="KW-0479">Metal-binding</keyword>
<dbReference type="InterPro" id="IPR052915">
    <property type="entry name" value="RtcB-like"/>
</dbReference>
<dbReference type="GO" id="GO:0006281">
    <property type="term" value="P:DNA repair"/>
    <property type="evidence" value="ECO:0007669"/>
    <property type="project" value="TreeGrafter"/>
</dbReference>
<evidence type="ECO:0000256" key="1">
    <source>
        <dbReference type="ARBA" id="ARBA00012726"/>
    </source>
</evidence>
<evidence type="ECO:0000256" key="7">
    <source>
        <dbReference type="ARBA" id="ARBA00023211"/>
    </source>
</evidence>
<dbReference type="EMBL" id="JBDKWZ010000005">
    <property type="protein sequence ID" value="MEN7548209.1"/>
    <property type="molecule type" value="Genomic_DNA"/>
</dbReference>
<feature type="binding site" evidence="11">
    <location>
        <position position="241"/>
    </location>
    <ligand>
        <name>Mn(2+)</name>
        <dbReference type="ChEBI" id="CHEBI:29035"/>
        <label>1</label>
    </ligand>
</feature>
<comment type="catalytic activity">
    <reaction evidence="8">
        <text>a 3'-end 3'-phospho-ribonucleotide-RNA + a 5'-end dephospho-ribonucleoside-RNA + GTP = a ribonucleotidyl-ribonucleotide-RNA + GMP + diphosphate</text>
        <dbReference type="Rhea" id="RHEA:68076"/>
        <dbReference type="Rhea" id="RHEA-COMP:10463"/>
        <dbReference type="Rhea" id="RHEA-COMP:13936"/>
        <dbReference type="Rhea" id="RHEA-COMP:17355"/>
        <dbReference type="ChEBI" id="CHEBI:33019"/>
        <dbReference type="ChEBI" id="CHEBI:37565"/>
        <dbReference type="ChEBI" id="CHEBI:58115"/>
        <dbReference type="ChEBI" id="CHEBI:83062"/>
        <dbReference type="ChEBI" id="CHEBI:138284"/>
        <dbReference type="ChEBI" id="CHEBI:173118"/>
        <dbReference type="EC" id="6.5.1.8"/>
    </reaction>
</comment>
<dbReference type="InterPro" id="IPR036025">
    <property type="entry name" value="RtcB-like_sf"/>
</dbReference>
<dbReference type="GO" id="GO:0003909">
    <property type="term" value="F:DNA ligase activity"/>
    <property type="evidence" value="ECO:0007669"/>
    <property type="project" value="TreeGrafter"/>
</dbReference>
<feature type="binding site" evidence="11">
    <location>
        <position position="352"/>
    </location>
    <ligand>
        <name>Mn(2+)</name>
        <dbReference type="ChEBI" id="CHEBI:29035"/>
        <label>2</label>
    </ligand>
</feature>
<dbReference type="PANTHER" id="PTHR43749">
    <property type="entry name" value="RNA-SPLICING LIGASE RTCB"/>
    <property type="match status" value="1"/>
</dbReference>
<dbReference type="InterPro" id="IPR001233">
    <property type="entry name" value="RtcB"/>
</dbReference>
<dbReference type="Proteomes" id="UP001403385">
    <property type="component" value="Unassembled WGS sequence"/>
</dbReference>
<organism evidence="12 13">
    <name type="scientific">Rapidithrix thailandica</name>
    <dbReference type="NCBI Taxonomy" id="413964"/>
    <lineage>
        <taxon>Bacteria</taxon>
        <taxon>Pseudomonadati</taxon>
        <taxon>Bacteroidota</taxon>
        <taxon>Cytophagia</taxon>
        <taxon>Cytophagales</taxon>
        <taxon>Flammeovirgaceae</taxon>
        <taxon>Rapidithrix</taxon>
    </lineage>
</organism>
<dbReference type="GO" id="GO:0170057">
    <property type="term" value="F:RNA ligase (GTP) activity"/>
    <property type="evidence" value="ECO:0007669"/>
    <property type="project" value="UniProtKB-EC"/>
</dbReference>
<dbReference type="GO" id="GO:0006396">
    <property type="term" value="P:RNA processing"/>
    <property type="evidence" value="ECO:0007669"/>
    <property type="project" value="InterPro"/>
</dbReference>
<evidence type="ECO:0000256" key="4">
    <source>
        <dbReference type="ARBA" id="ARBA00022741"/>
    </source>
</evidence>
<dbReference type="Pfam" id="PF01139">
    <property type="entry name" value="RtcB"/>
    <property type="match status" value="2"/>
</dbReference>
<dbReference type="GO" id="GO:0042245">
    <property type="term" value="P:RNA repair"/>
    <property type="evidence" value="ECO:0007669"/>
    <property type="project" value="UniProtKB-KW"/>
</dbReference>
<keyword evidence="5" id="KW-0692">RNA repair</keyword>
<evidence type="ECO:0000256" key="3">
    <source>
        <dbReference type="ARBA" id="ARBA00022723"/>
    </source>
</evidence>
<dbReference type="EC" id="6.5.1.8" evidence="1"/>
<dbReference type="GO" id="GO:0030145">
    <property type="term" value="F:manganese ion binding"/>
    <property type="evidence" value="ECO:0007669"/>
    <property type="project" value="TreeGrafter"/>
</dbReference>
<feature type="binding site" evidence="10">
    <location>
        <begin position="352"/>
        <end position="353"/>
    </location>
    <ligand>
        <name>GMP</name>
        <dbReference type="ChEBI" id="CHEBI:58115"/>
    </ligand>
</feature>
<proteinExistence type="predicted"/>
<feature type="active site" description="GMP-histidine intermediate" evidence="9">
    <location>
        <position position="409"/>
    </location>
</feature>
<keyword evidence="4 10" id="KW-0547">Nucleotide-binding</keyword>
<reference evidence="12 13" key="1">
    <citation type="submission" date="2024-04" db="EMBL/GenBank/DDBJ databases">
        <title>Novel genus in family Flammeovirgaceae.</title>
        <authorList>
            <person name="Nguyen T.H."/>
            <person name="Vuong T.Q."/>
            <person name="Le H."/>
            <person name="Kim S.-G."/>
        </authorList>
    </citation>
    <scope>NUCLEOTIDE SEQUENCE [LARGE SCALE GENOMIC DNA]</scope>
    <source>
        <strain evidence="12 13">JCM 23209</strain>
    </source>
</reference>
<dbReference type="Gene3D" id="3.90.1860.10">
    <property type="entry name" value="tRNA-splicing ligase RtcB"/>
    <property type="match status" value="1"/>
</dbReference>
<feature type="binding site" evidence="10">
    <location>
        <begin position="409"/>
        <end position="412"/>
    </location>
    <ligand>
        <name>GMP</name>
        <dbReference type="ChEBI" id="CHEBI:58115"/>
    </ligand>
</feature>
<dbReference type="PANTHER" id="PTHR43749:SF2">
    <property type="entry name" value="RNA-SPLICING LIGASE RTCB"/>
    <property type="match status" value="1"/>
</dbReference>
<feature type="binding site" evidence="11">
    <location>
        <position position="163"/>
    </location>
    <ligand>
        <name>Mn(2+)</name>
        <dbReference type="ChEBI" id="CHEBI:29035"/>
        <label>1</label>
    </ligand>
</feature>
<keyword evidence="13" id="KW-1185">Reference proteome</keyword>
<sequence>MEKSVVNFNPTHSKYIEYIMALSGKKLIRLGYPEGPVIGLALSVIQQHYKKLKKEELNILLKTVLENPSEYTEHEYLGSIAKSLLPPQGTPKSFELRKNNPAFAIYGGADIEPIALNQMETAMCLPIAQEGALMPDAHPGYGLPIGGVLATQNAVIPYGVGVDIGCRMCMSIYDLPTQKLEQDKNTFTKMLMDHTRFGHATFQKPIDHAVLERKEFKEIPIAQSLKDRAYKQIGSSGGGNHFVEFGLVEIVDAHNEYQLPLGEYLAVLSHSGSRGLGASIANYYTKLAMQTCQLPQHAKHLAWLDLDSEAGQEYWLAMNLAGDYASACHHQIHERLSQAMGEQARVRIENHHNFAWKEQNAQGDEIIVHRKGATPAGKGALGIIPGSMTSPGFIVRGKGNSLSINSTSHGAGRVMSRTKAKKNLSAKVVKQHLQKAGITLIGSGLDEAPMVYKDIHQVMAHQKELVEIIGKFIPKIVRMCGDHRFIEVD</sequence>
<keyword evidence="7 11" id="KW-0464">Manganese</keyword>
<evidence type="ECO:0000256" key="2">
    <source>
        <dbReference type="ARBA" id="ARBA00022598"/>
    </source>
</evidence>
<dbReference type="SUPFAM" id="SSF103365">
    <property type="entry name" value="Hypothetical protein PH1602"/>
    <property type="match status" value="1"/>
</dbReference>
<name>A0AAW9S749_9BACT</name>
<accession>A0AAW9S749</accession>
<gene>
    <name evidence="12" type="ORF">AAG747_09830</name>
</gene>
<evidence type="ECO:0000256" key="6">
    <source>
        <dbReference type="ARBA" id="ARBA00023134"/>
    </source>
</evidence>
<evidence type="ECO:0000256" key="10">
    <source>
        <dbReference type="PIRSR" id="PIRSR601233-2"/>
    </source>
</evidence>
<dbReference type="GO" id="GO:0005525">
    <property type="term" value="F:GTP binding"/>
    <property type="evidence" value="ECO:0007669"/>
    <property type="project" value="UniProtKB-KW"/>
</dbReference>
<evidence type="ECO:0000256" key="9">
    <source>
        <dbReference type="PIRSR" id="PIRSR601233-1"/>
    </source>
</evidence>